<accession>A0ABW8DBR5</accession>
<reference evidence="2 3" key="1">
    <citation type="submission" date="2024-08" db="EMBL/GenBank/DDBJ databases">
        <title>Draft Genome Sequence of Legionella lytica strain DSB2004, Isolated From a Fire Sprinkler System.</title>
        <authorList>
            <person name="Everhart A.D."/>
            <person name="Kidane D.T."/>
            <person name="Farone A.L."/>
            <person name="Farone M.B."/>
        </authorList>
    </citation>
    <scope>NUCLEOTIDE SEQUENCE [LARGE SCALE GENOMIC DNA]</scope>
    <source>
        <strain evidence="2 3">DSB2004</strain>
    </source>
</reference>
<organism evidence="2 3">
    <name type="scientific">Legionella lytica</name>
    <dbReference type="NCBI Taxonomy" id="96232"/>
    <lineage>
        <taxon>Bacteria</taxon>
        <taxon>Pseudomonadati</taxon>
        <taxon>Pseudomonadota</taxon>
        <taxon>Gammaproteobacteria</taxon>
        <taxon>Legionellales</taxon>
        <taxon>Legionellaceae</taxon>
        <taxon>Legionella</taxon>
    </lineage>
</organism>
<evidence type="ECO:0000256" key="1">
    <source>
        <dbReference type="SAM" id="SignalP"/>
    </source>
</evidence>
<comment type="caution">
    <text evidence="2">The sequence shown here is derived from an EMBL/GenBank/DDBJ whole genome shotgun (WGS) entry which is preliminary data.</text>
</comment>
<sequence length="515" mass="53416">MKKYLFWFTILFASHTFSNTQAILSVAKNQSNALCSNLNLNCVTNITLEGCSATPGSITIKNNSSIPARNIKASSTHSNFLHYVVQHNGCPSLLAPHGQCTISFATNTNIAFYISNVLVKGSNTSSLFFNLNAFLCSMPHTVGGNVSGLQGTVVLQNNGTELITLNADGSFTFPTPILEGSPYSVTVSSQPVNQVCTVTNGSDTMGASNVTDVQVNCVTNSTTLSTSVSDLALSVTGLTEYGVGGTPDSGTQRILTITNTGSIPAINFSVSIPSWPTGTVSSTTNCNAPLLPGAICTITITPGATASSDGSSPCSDTGTPPLPSVITAQAANATPVSSNVVVLNYGCIYQDGYVFAFDDTTANTTSVGGKVAALADESTPLEWSITDSDTGATDSANGEANTELLASPPGDFPAAQGCLNKETPQANNWYLPAICEFGYDALSLGSGCGTQTLPLIQNIYSSLAPNNIGNFSTTSFYWTSTEIDTSSARVESFPLGGQGLISKINAVAVRCVRTM</sequence>
<evidence type="ECO:0008006" key="4">
    <source>
        <dbReference type="Google" id="ProtNLM"/>
    </source>
</evidence>
<keyword evidence="1" id="KW-0732">Signal</keyword>
<feature type="signal peptide" evidence="1">
    <location>
        <begin position="1"/>
        <end position="22"/>
    </location>
</feature>
<dbReference type="Proteomes" id="UP001615550">
    <property type="component" value="Unassembled WGS sequence"/>
</dbReference>
<dbReference type="EMBL" id="JBGORX010000005">
    <property type="protein sequence ID" value="MFJ1269276.1"/>
    <property type="molecule type" value="Genomic_DNA"/>
</dbReference>
<evidence type="ECO:0000313" key="2">
    <source>
        <dbReference type="EMBL" id="MFJ1269276.1"/>
    </source>
</evidence>
<gene>
    <name evidence="2" type="ORF">ACD661_11980</name>
</gene>
<feature type="chain" id="PRO_5046048850" description="DUF1566 domain-containing protein" evidence="1">
    <location>
        <begin position="23"/>
        <end position="515"/>
    </location>
</feature>
<evidence type="ECO:0000313" key="3">
    <source>
        <dbReference type="Proteomes" id="UP001615550"/>
    </source>
</evidence>
<name>A0ABW8DBR5_9GAMM</name>
<keyword evidence="3" id="KW-1185">Reference proteome</keyword>
<proteinExistence type="predicted"/>
<protein>
    <recommendedName>
        <fullName evidence="4">DUF1566 domain-containing protein</fullName>
    </recommendedName>
</protein>
<dbReference type="RefSeq" id="WP_400188100.1">
    <property type="nucleotide sequence ID" value="NZ_JBGORX010000005.1"/>
</dbReference>